<dbReference type="RefSeq" id="YP_009348137.1">
    <property type="nucleotide sequence ID" value="NC_033903.1"/>
</dbReference>
<proteinExistence type="predicted"/>
<accession>A0A1P8NNI9</accession>
<geneLocation type="mitochondrion" evidence="1"/>
<organism evidence="1">
    <name type="scientific">Hericium coralloides</name>
    <name type="common">Coral tooth fungus</name>
    <name type="synonym">Hericium ramosum</name>
    <dbReference type="NCBI Taxonomy" id="100756"/>
    <lineage>
        <taxon>Eukaryota</taxon>
        <taxon>Fungi</taxon>
        <taxon>Dikarya</taxon>
        <taxon>Basidiomycota</taxon>
        <taxon>Agaricomycotina</taxon>
        <taxon>Agaricomycetes</taxon>
        <taxon>Russulales</taxon>
        <taxon>Hericiaceae</taxon>
        <taxon>Hericium</taxon>
    </lineage>
</organism>
<name>A0A1P8NNI9_HERCO</name>
<dbReference type="EMBL" id="KY007042">
    <property type="protein sequence ID" value="APX41090.1"/>
    <property type="molecule type" value="Genomic_DNA"/>
</dbReference>
<protein>
    <submittedName>
        <fullName evidence="1">Uncharacterized protein</fullName>
    </submittedName>
</protein>
<gene>
    <name evidence="1" type="primary">orf145</name>
</gene>
<keyword evidence="1" id="KW-0496">Mitochondrion</keyword>
<dbReference type="AlphaFoldDB" id="A0A1P8NNI9"/>
<reference evidence="1" key="1">
    <citation type="submission" date="2016-10" db="EMBL/GenBank/DDBJ databases">
        <authorList>
            <person name="de Groot N.N."/>
        </authorList>
    </citation>
    <scope>NUCLEOTIDE SEQUENCE</scope>
    <source>
        <strain evidence="1">Tvtc0002</strain>
    </source>
</reference>
<sequence length="145" mass="17752">MYDNKIYYWNEYKVYILKHKYKDLYDHITINLCIWKCDSDVKLLQLIYDNDRKSLFKFMEIYIEYNNFTNLQFYNKSIDYYTINNKIILKFNNDLNDTKNKYSKALDNGDYKSIKNIKLHDLIKLVTDMNSKMSYIDIVEKNLNP</sequence>
<evidence type="ECO:0000313" key="1">
    <source>
        <dbReference type="EMBL" id="APX41090.1"/>
    </source>
</evidence>
<dbReference type="GeneID" id="31078700"/>